<evidence type="ECO:0000313" key="3">
    <source>
        <dbReference type="Proteomes" id="UP000243022"/>
    </source>
</evidence>
<organism evidence="2 3">
    <name type="scientific">Pseudidiomarina aestuarii</name>
    <dbReference type="NCBI Taxonomy" id="624146"/>
    <lineage>
        <taxon>Bacteria</taxon>
        <taxon>Pseudomonadati</taxon>
        <taxon>Pseudomonadota</taxon>
        <taxon>Gammaproteobacteria</taxon>
        <taxon>Alteromonadales</taxon>
        <taxon>Idiomarinaceae</taxon>
        <taxon>Pseudidiomarina</taxon>
    </lineage>
</organism>
<feature type="domain" description="PsrA tetracyclin repressor-like C-terminal" evidence="1">
    <location>
        <begin position="3"/>
        <end position="61"/>
    </location>
</feature>
<dbReference type="AlphaFoldDB" id="A0A2T4CMJ6"/>
<proteinExistence type="predicted"/>
<sequence length="68" mass="7263">HMANPQLSPVDMFWRLHFVLGATVFTQVSGPALREIAAADFGETVRADQIVDKLIPFLAGGVDAVSPA</sequence>
<dbReference type="SUPFAM" id="SSF48498">
    <property type="entry name" value="Tetracyclin repressor-like, C-terminal domain"/>
    <property type="match status" value="1"/>
</dbReference>
<name>A0A2T4CMJ6_9GAMM</name>
<reference evidence="2 3" key="1">
    <citation type="submission" date="2018-03" db="EMBL/GenBank/DDBJ databases">
        <title>Cross-interface Injection: A General Nanoliter Liquid Handling Method Applied to Single Cells Genome Amplification Automated Nanoliter Liquid Handling Applied to Single Cell Multiple Displacement Amplification.</title>
        <authorList>
            <person name="Yun J."/>
            <person name="Xu P."/>
            <person name="Xu J."/>
            <person name="Dai X."/>
            <person name="Wang Y."/>
            <person name="Zheng X."/>
            <person name="Cao C."/>
            <person name="Yi Q."/>
            <person name="Zhu Y."/>
            <person name="Wang L."/>
            <person name="Dong Z."/>
            <person name="Huang Y."/>
            <person name="Huang L."/>
            <person name="Du W."/>
        </authorList>
    </citation>
    <scope>NUCLEOTIDE SEQUENCE [LARGE SCALE GENOMIC DNA]</scope>
    <source>
        <strain evidence="2 3">Z-E1-2</strain>
    </source>
</reference>
<evidence type="ECO:0000259" key="1">
    <source>
        <dbReference type="Pfam" id="PF17939"/>
    </source>
</evidence>
<protein>
    <submittedName>
        <fullName evidence="2">TetR family transcriptional regulator</fullName>
    </submittedName>
</protein>
<dbReference type="EMBL" id="PYVS01000056">
    <property type="protein sequence ID" value="PTB82775.1"/>
    <property type="molecule type" value="Genomic_DNA"/>
</dbReference>
<gene>
    <name evidence="2" type="ORF">C9986_02250</name>
</gene>
<comment type="caution">
    <text evidence="2">The sequence shown here is derived from an EMBL/GenBank/DDBJ whole genome shotgun (WGS) entry which is preliminary data.</text>
</comment>
<dbReference type="Proteomes" id="UP000243022">
    <property type="component" value="Unassembled WGS sequence"/>
</dbReference>
<dbReference type="InterPro" id="IPR036271">
    <property type="entry name" value="Tet_transcr_reg_TetR-rel_C_sf"/>
</dbReference>
<dbReference type="InterPro" id="IPR041586">
    <property type="entry name" value="PsrA_TetR_C"/>
</dbReference>
<feature type="non-terminal residue" evidence="2">
    <location>
        <position position="1"/>
    </location>
</feature>
<dbReference type="Gene3D" id="1.10.357.10">
    <property type="entry name" value="Tetracycline Repressor, domain 2"/>
    <property type="match status" value="1"/>
</dbReference>
<evidence type="ECO:0000313" key="2">
    <source>
        <dbReference type="EMBL" id="PTB82775.1"/>
    </source>
</evidence>
<accession>A0A2T4CMJ6</accession>
<dbReference type="Pfam" id="PF17939">
    <property type="entry name" value="TetR_C_30"/>
    <property type="match status" value="1"/>
</dbReference>